<comment type="caution">
    <text evidence="1">The sequence shown here is derived from an EMBL/GenBank/DDBJ whole genome shotgun (WGS) entry which is preliminary data.</text>
</comment>
<sequence>MNPFPSVSISSIMRLTSSAGTSVPRARRTSPSSLEDILLSSFTSNRLNTLSISSLFSASSAIEEPNFLDMGSESFCTCFL</sequence>
<reference evidence="1 2" key="1">
    <citation type="journal article" date="2020" name="Mol. Biol. Evol.">
        <title>Distinct Expression and Methylation Patterns for Genes with Different Fates following a Single Whole-Genome Duplication in Flowering Plants.</title>
        <authorList>
            <person name="Shi T."/>
            <person name="Rahmani R.S."/>
            <person name="Gugger P.F."/>
            <person name="Wang M."/>
            <person name="Li H."/>
            <person name="Zhang Y."/>
            <person name="Li Z."/>
            <person name="Wang Q."/>
            <person name="Van de Peer Y."/>
            <person name="Marchal K."/>
            <person name="Chen J."/>
        </authorList>
    </citation>
    <scope>NUCLEOTIDE SEQUENCE [LARGE SCALE GENOMIC DNA]</scope>
    <source>
        <tissue evidence="1">Leaf</tissue>
    </source>
</reference>
<dbReference type="Proteomes" id="UP000607653">
    <property type="component" value="Unassembled WGS sequence"/>
</dbReference>
<keyword evidence="2" id="KW-1185">Reference proteome</keyword>
<accession>A0A822XUB1</accession>
<proteinExistence type="predicted"/>
<organism evidence="1 2">
    <name type="scientific">Nelumbo nucifera</name>
    <name type="common">Sacred lotus</name>
    <dbReference type="NCBI Taxonomy" id="4432"/>
    <lineage>
        <taxon>Eukaryota</taxon>
        <taxon>Viridiplantae</taxon>
        <taxon>Streptophyta</taxon>
        <taxon>Embryophyta</taxon>
        <taxon>Tracheophyta</taxon>
        <taxon>Spermatophyta</taxon>
        <taxon>Magnoliopsida</taxon>
        <taxon>Proteales</taxon>
        <taxon>Nelumbonaceae</taxon>
        <taxon>Nelumbo</taxon>
    </lineage>
</organism>
<evidence type="ECO:0000313" key="2">
    <source>
        <dbReference type="Proteomes" id="UP000607653"/>
    </source>
</evidence>
<name>A0A822XUB1_NELNU</name>
<protein>
    <submittedName>
        <fullName evidence="1">Uncharacterized protein</fullName>
    </submittedName>
</protein>
<gene>
    <name evidence="1" type="ORF">HUJ06_023868</name>
</gene>
<dbReference type="EMBL" id="DUZY01000001">
    <property type="protein sequence ID" value="DAD22405.1"/>
    <property type="molecule type" value="Genomic_DNA"/>
</dbReference>
<dbReference type="AlphaFoldDB" id="A0A822XUB1"/>
<evidence type="ECO:0000313" key="1">
    <source>
        <dbReference type="EMBL" id="DAD22405.1"/>
    </source>
</evidence>